<dbReference type="AlphaFoldDB" id="A0A9W9CTL2"/>
<name>A0A9W9CTL2_9PEZI</name>
<keyword evidence="3" id="KW-1185">Reference proteome</keyword>
<evidence type="ECO:0008006" key="4">
    <source>
        <dbReference type="Google" id="ProtNLM"/>
    </source>
</evidence>
<reference evidence="2" key="1">
    <citation type="submission" date="2022-10" db="EMBL/GenBank/DDBJ databases">
        <title>Tapping the CABI collections for fungal endophytes: first genome assemblies for Collariella, Neodidymelliopsis, Ascochyta clinopodiicola, Didymella pomorum, Didymosphaeria variabile, Neocosmospora piperis and Neocucurbitaria cava.</title>
        <authorList>
            <person name="Hill R."/>
        </authorList>
    </citation>
    <scope>NUCLEOTIDE SEQUENCE</scope>
    <source>
        <strain evidence="2">IMI 355082</strain>
    </source>
</reference>
<dbReference type="EMBL" id="JAPEVB010000006">
    <property type="protein sequence ID" value="KAJ4386473.1"/>
    <property type="molecule type" value="Genomic_DNA"/>
</dbReference>
<evidence type="ECO:0000313" key="3">
    <source>
        <dbReference type="Proteomes" id="UP001140453"/>
    </source>
</evidence>
<evidence type="ECO:0000256" key="1">
    <source>
        <dbReference type="SAM" id="SignalP"/>
    </source>
</evidence>
<keyword evidence="1" id="KW-0732">Signal</keyword>
<protein>
    <recommendedName>
        <fullName evidence="4">Ig-like domain-containing protein</fullName>
    </recommendedName>
</protein>
<feature type="signal peptide" evidence="1">
    <location>
        <begin position="1"/>
        <end position="19"/>
    </location>
</feature>
<organism evidence="2 3">
    <name type="scientific">Gnomoniopsis smithogilvyi</name>
    <dbReference type="NCBI Taxonomy" id="1191159"/>
    <lineage>
        <taxon>Eukaryota</taxon>
        <taxon>Fungi</taxon>
        <taxon>Dikarya</taxon>
        <taxon>Ascomycota</taxon>
        <taxon>Pezizomycotina</taxon>
        <taxon>Sordariomycetes</taxon>
        <taxon>Sordariomycetidae</taxon>
        <taxon>Diaporthales</taxon>
        <taxon>Gnomoniaceae</taxon>
        <taxon>Gnomoniopsis</taxon>
    </lineage>
</organism>
<feature type="chain" id="PRO_5040829453" description="Ig-like domain-containing protein" evidence="1">
    <location>
        <begin position="20"/>
        <end position="191"/>
    </location>
</feature>
<gene>
    <name evidence="2" type="ORF">N0V93_009370</name>
</gene>
<dbReference type="OrthoDB" id="3775566at2759"/>
<dbReference type="Proteomes" id="UP001140453">
    <property type="component" value="Unassembled WGS sequence"/>
</dbReference>
<accession>A0A9W9CTL2</accession>
<comment type="caution">
    <text evidence="2">The sequence shown here is derived from an EMBL/GenBank/DDBJ whole genome shotgun (WGS) entry which is preliminary data.</text>
</comment>
<sequence>MLAFTTLSLALGLVPTAFAAPTSLAARTTTSGTITGSGTIQVVANTTSHSISWSAGSPSQSVACLNAVGQVVLDDCAVFTAEGNHVSTSAGVCSFQNTSQPTNTDDVYGENVHAFLCWDHEASSKDVQFYTVGGMQYNFLGQGDANLYYDVPSLPITPSDAIDFWYFVWGGEQTSVPQGHYQALLLWEPTS</sequence>
<proteinExistence type="predicted"/>
<evidence type="ECO:0000313" key="2">
    <source>
        <dbReference type="EMBL" id="KAJ4386473.1"/>
    </source>
</evidence>